<dbReference type="EMBL" id="JANPWB010000009">
    <property type="protein sequence ID" value="KAJ1154763.1"/>
    <property type="molecule type" value="Genomic_DNA"/>
</dbReference>
<organism evidence="2 3">
    <name type="scientific">Pleurodeles waltl</name>
    <name type="common">Iberian ribbed newt</name>
    <dbReference type="NCBI Taxonomy" id="8319"/>
    <lineage>
        <taxon>Eukaryota</taxon>
        <taxon>Metazoa</taxon>
        <taxon>Chordata</taxon>
        <taxon>Craniata</taxon>
        <taxon>Vertebrata</taxon>
        <taxon>Euteleostomi</taxon>
        <taxon>Amphibia</taxon>
        <taxon>Batrachia</taxon>
        <taxon>Caudata</taxon>
        <taxon>Salamandroidea</taxon>
        <taxon>Salamandridae</taxon>
        <taxon>Pleurodelinae</taxon>
        <taxon>Pleurodeles</taxon>
    </lineage>
</organism>
<proteinExistence type="predicted"/>
<comment type="caution">
    <text evidence="2">The sequence shown here is derived from an EMBL/GenBank/DDBJ whole genome shotgun (WGS) entry which is preliminary data.</text>
</comment>
<dbReference type="AlphaFoldDB" id="A0AAV7RS43"/>
<sequence length="292" mass="31911">MRPDRALVQASPRGAGSSQHSQGLFMSRGPQRDSQAVATASARLLRDASRPHPGQRLLHWASSQPPSAPGHTEDAAGQSAATPRAAPATETIKSQGPITGQSRLPPVRAAHPPQEARGEGRPILPPPLPSGRSRTFLLGPKADRRQGRHYHPAGPARSRERRSTPPSWPWRRMFHCADPPSSGLVSGGQGARQMFRMGAPGQDSIGFFWRMMEGSRALSECDRHLDARSHTPVKSILNQIWKMSLSESLLLLQGQPNWHLDPGAALGKCRTVVPSQMNKSYKNTSMNYQTKY</sequence>
<accession>A0AAV7RS43</accession>
<evidence type="ECO:0000313" key="3">
    <source>
        <dbReference type="Proteomes" id="UP001066276"/>
    </source>
</evidence>
<evidence type="ECO:0000256" key="1">
    <source>
        <dbReference type="SAM" id="MobiDB-lite"/>
    </source>
</evidence>
<keyword evidence="3" id="KW-1185">Reference proteome</keyword>
<gene>
    <name evidence="2" type="ORF">NDU88_007506</name>
</gene>
<protein>
    <submittedName>
        <fullName evidence="2">Uncharacterized protein</fullName>
    </submittedName>
</protein>
<name>A0AAV7RS43_PLEWA</name>
<feature type="region of interest" description="Disordered" evidence="1">
    <location>
        <begin position="1"/>
        <end position="167"/>
    </location>
</feature>
<evidence type="ECO:0000313" key="2">
    <source>
        <dbReference type="EMBL" id="KAJ1154763.1"/>
    </source>
</evidence>
<dbReference type="Proteomes" id="UP001066276">
    <property type="component" value="Chromosome 5"/>
</dbReference>
<reference evidence="2" key="1">
    <citation type="journal article" date="2022" name="bioRxiv">
        <title>Sequencing and chromosome-scale assembly of the giantPleurodeles waltlgenome.</title>
        <authorList>
            <person name="Brown T."/>
            <person name="Elewa A."/>
            <person name="Iarovenko S."/>
            <person name="Subramanian E."/>
            <person name="Araus A.J."/>
            <person name="Petzold A."/>
            <person name="Susuki M."/>
            <person name="Suzuki K.-i.T."/>
            <person name="Hayashi T."/>
            <person name="Toyoda A."/>
            <person name="Oliveira C."/>
            <person name="Osipova E."/>
            <person name="Leigh N.D."/>
            <person name="Simon A."/>
            <person name="Yun M.H."/>
        </authorList>
    </citation>
    <scope>NUCLEOTIDE SEQUENCE</scope>
    <source>
        <strain evidence="2">20211129_DDA</strain>
        <tissue evidence="2">Liver</tissue>
    </source>
</reference>
<feature type="compositionally biased region" description="Polar residues" evidence="1">
    <location>
        <begin position="91"/>
        <end position="102"/>
    </location>
</feature>
<feature type="compositionally biased region" description="Low complexity" evidence="1">
    <location>
        <begin position="75"/>
        <end position="89"/>
    </location>
</feature>